<protein>
    <recommendedName>
        <fullName evidence="1">GGDEF domain-containing protein</fullName>
    </recommendedName>
</protein>
<dbReference type="InterPro" id="IPR043128">
    <property type="entry name" value="Rev_trsase/Diguanyl_cyclase"/>
</dbReference>
<proteinExistence type="predicted"/>
<dbReference type="GO" id="GO:0005886">
    <property type="term" value="C:plasma membrane"/>
    <property type="evidence" value="ECO:0007669"/>
    <property type="project" value="TreeGrafter"/>
</dbReference>
<dbReference type="PROSITE" id="PS50887">
    <property type="entry name" value="GGDEF"/>
    <property type="match status" value="1"/>
</dbReference>
<reference evidence="2" key="1">
    <citation type="journal article" date="2014" name="Front. Microbiol.">
        <title>High frequency of phylogenetically diverse reductive dehalogenase-homologous genes in deep subseafloor sedimentary metagenomes.</title>
        <authorList>
            <person name="Kawai M."/>
            <person name="Futagami T."/>
            <person name="Toyoda A."/>
            <person name="Takaki Y."/>
            <person name="Nishi S."/>
            <person name="Hori S."/>
            <person name="Arai W."/>
            <person name="Tsubouchi T."/>
            <person name="Morono Y."/>
            <person name="Uchiyama I."/>
            <person name="Ito T."/>
            <person name="Fujiyama A."/>
            <person name="Inagaki F."/>
            <person name="Takami H."/>
        </authorList>
    </citation>
    <scope>NUCLEOTIDE SEQUENCE</scope>
    <source>
        <strain evidence="2">Expedition CK06-06</strain>
    </source>
</reference>
<dbReference type="EMBL" id="BARS01024615">
    <property type="protein sequence ID" value="GAG09967.1"/>
    <property type="molecule type" value="Genomic_DNA"/>
</dbReference>
<evidence type="ECO:0000313" key="2">
    <source>
        <dbReference type="EMBL" id="GAG09967.1"/>
    </source>
</evidence>
<organism evidence="2">
    <name type="scientific">marine sediment metagenome</name>
    <dbReference type="NCBI Taxonomy" id="412755"/>
    <lineage>
        <taxon>unclassified sequences</taxon>
        <taxon>metagenomes</taxon>
        <taxon>ecological metagenomes</taxon>
    </lineage>
</organism>
<dbReference type="Gene3D" id="3.30.70.270">
    <property type="match status" value="1"/>
</dbReference>
<dbReference type="InterPro" id="IPR029787">
    <property type="entry name" value="Nucleotide_cyclase"/>
</dbReference>
<name>X0VFI2_9ZZZZ</name>
<dbReference type="NCBIfam" id="TIGR00254">
    <property type="entry name" value="GGDEF"/>
    <property type="match status" value="1"/>
</dbReference>
<sequence>VGRIGGDEFAVLAIEALGGSAEDIRARLERSLETCNAKPGRRYTLSLSVGIATYEPQSAASLDELMARADVLMYEHKRSKQDI</sequence>
<dbReference type="GO" id="GO:0043709">
    <property type="term" value="P:cell adhesion involved in single-species biofilm formation"/>
    <property type="evidence" value="ECO:0007669"/>
    <property type="project" value="TreeGrafter"/>
</dbReference>
<dbReference type="PANTHER" id="PTHR45138">
    <property type="entry name" value="REGULATORY COMPONENTS OF SENSORY TRANSDUCTION SYSTEM"/>
    <property type="match status" value="1"/>
</dbReference>
<evidence type="ECO:0000259" key="1">
    <source>
        <dbReference type="PROSITE" id="PS50887"/>
    </source>
</evidence>
<dbReference type="AlphaFoldDB" id="X0VFI2"/>
<dbReference type="InterPro" id="IPR050469">
    <property type="entry name" value="Diguanylate_Cyclase"/>
</dbReference>
<dbReference type="Pfam" id="PF00990">
    <property type="entry name" value="GGDEF"/>
    <property type="match status" value="1"/>
</dbReference>
<dbReference type="PANTHER" id="PTHR45138:SF9">
    <property type="entry name" value="DIGUANYLATE CYCLASE DGCM-RELATED"/>
    <property type="match status" value="1"/>
</dbReference>
<dbReference type="SUPFAM" id="SSF55073">
    <property type="entry name" value="Nucleotide cyclase"/>
    <property type="match status" value="1"/>
</dbReference>
<dbReference type="GO" id="GO:0052621">
    <property type="term" value="F:diguanylate cyclase activity"/>
    <property type="evidence" value="ECO:0007669"/>
    <property type="project" value="TreeGrafter"/>
</dbReference>
<dbReference type="GO" id="GO:1902201">
    <property type="term" value="P:negative regulation of bacterial-type flagellum-dependent cell motility"/>
    <property type="evidence" value="ECO:0007669"/>
    <property type="project" value="TreeGrafter"/>
</dbReference>
<gene>
    <name evidence="2" type="ORF">S01H1_39057</name>
</gene>
<accession>X0VFI2</accession>
<comment type="caution">
    <text evidence="2">The sequence shown here is derived from an EMBL/GenBank/DDBJ whole genome shotgun (WGS) entry which is preliminary data.</text>
</comment>
<feature type="domain" description="GGDEF" evidence="1">
    <location>
        <begin position="1"/>
        <end position="83"/>
    </location>
</feature>
<feature type="non-terminal residue" evidence="2">
    <location>
        <position position="1"/>
    </location>
</feature>
<dbReference type="InterPro" id="IPR000160">
    <property type="entry name" value="GGDEF_dom"/>
</dbReference>